<evidence type="ECO:0000313" key="2">
    <source>
        <dbReference type="Proteomes" id="UP001162992"/>
    </source>
</evidence>
<comment type="caution">
    <text evidence="1">The sequence shown here is derived from an EMBL/GenBank/DDBJ whole genome shotgun (WGS) entry which is preliminary data.</text>
</comment>
<accession>A0ACC2BSS2</accession>
<reference evidence="2" key="1">
    <citation type="journal article" date="2024" name="Proc. Natl. Acad. Sci. U.S.A.">
        <title>Extraordinary preservation of gene collinearity over three hundred million years revealed in homosporous lycophytes.</title>
        <authorList>
            <person name="Li C."/>
            <person name="Wickell D."/>
            <person name="Kuo L.Y."/>
            <person name="Chen X."/>
            <person name="Nie B."/>
            <person name="Liao X."/>
            <person name="Peng D."/>
            <person name="Ji J."/>
            <person name="Jenkins J."/>
            <person name="Williams M."/>
            <person name="Shu S."/>
            <person name="Plott C."/>
            <person name="Barry K."/>
            <person name="Rajasekar S."/>
            <person name="Grimwood J."/>
            <person name="Han X."/>
            <person name="Sun S."/>
            <person name="Hou Z."/>
            <person name="He W."/>
            <person name="Dai G."/>
            <person name="Sun C."/>
            <person name="Schmutz J."/>
            <person name="Leebens-Mack J.H."/>
            <person name="Li F.W."/>
            <person name="Wang L."/>
        </authorList>
    </citation>
    <scope>NUCLEOTIDE SEQUENCE [LARGE SCALE GENOMIC DNA]</scope>
    <source>
        <strain evidence="2">cv. PW_Plant_1</strain>
    </source>
</reference>
<name>A0ACC2BSS2_DIPCM</name>
<gene>
    <name evidence="1" type="ORF">O6H91_13G021000</name>
</gene>
<sequence length="344" mass="37767">MVTTVDAPGQVQYEIHGVKIYQNGKVDRSEYNLMFPTTPANPDHPSHGALSRDVIIDSGTGIWVRLYIPERALCASEGEAARLPIILYIHGGRFVLISAASASLHEYCCKIAARIGALVVSLDYRLAPEHKLPTAFEDGLSALKWLQVQGSEQQDHGLKDPWLSAHGDFGSCFIMGRSAGGTVVHQTVFGAAAGDGFDPLKIRGLISVIPAFGGIDRTSSEIEYGETDSLTVKMADDLWALALPEGADRSHPYSTFLTPETQALLKRVELPPSLVVVGAQDPLHDRQIEYVDFLRQAGNDVTLLEYPQYGHDLPYPEVIREEDVEEAYSSMRQFITKCVNRNTS</sequence>
<organism evidence="1 2">
    <name type="scientific">Diphasiastrum complanatum</name>
    <name type="common">Issler's clubmoss</name>
    <name type="synonym">Lycopodium complanatum</name>
    <dbReference type="NCBI Taxonomy" id="34168"/>
    <lineage>
        <taxon>Eukaryota</taxon>
        <taxon>Viridiplantae</taxon>
        <taxon>Streptophyta</taxon>
        <taxon>Embryophyta</taxon>
        <taxon>Tracheophyta</taxon>
        <taxon>Lycopodiopsida</taxon>
        <taxon>Lycopodiales</taxon>
        <taxon>Lycopodiaceae</taxon>
        <taxon>Lycopodioideae</taxon>
        <taxon>Diphasiastrum</taxon>
    </lineage>
</organism>
<dbReference type="Proteomes" id="UP001162992">
    <property type="component" value="Chromosome 13"/>
</dbReference>
<dbReference type="EMBL" id="CM055104">
    <property type="protein sequence ID" value="KAJ7532810.1"/>
    <property type="molecule type" value="Genomic_DNA"/>
</dbReference>
<proteinExistence type="predicted"/>
<protein>
    <submittedName>
        <fullName evidence="1">Uncharacterized protein</fullName>
    </submittedName>
</protein>
<keyword evidence="2" id="KW-1185">Reference proteome</keyword>
<evidence type="ECO:0000313" key="1">
    <source>
        <dbReference type="EMBL" id="KAJ7532810.1"/>
    </source>
</evidence>